<evidence type="ECO:0000256" key="5">
    <source>
        <dbReference type="ARBA" id="ARBA00023136"/>
    </source>
</evidence>
<dbReference type="Gene3D" id="1.20.1250.20">
    <property type="entry name" value="MFS general substrate transporter like domains"/>
    <property type="match status" value="1"/>
</dbReference>
<gene>
    <name evidence="8" type="ORF">HKW67_15670</name>
</gene>
<feature type="transmembrane region" description="Helical" evidence="6">
    <location>
        <begin position="121"/>
        <end position="141"/>
    </location>
</feature>
<feature type="domain" description="Major facilitator superfamily (MFS) profile" evidence="7">
    <location>
        <begin position="262"/>
        <end position="455"/>
    </location>
</feature>
<feature type="transmembrane region" description="Helical" evidence="6">
    <location>
        <begin position="97"/>
        <end position="115"/>
    </location>
</feature>
<keyword evidence="2" id="KW-0813">Transport</keyword>
<evidence type="ECO:0000259" key="7">
    <source>
        <dbReference type="PROSITE" id="PS50850"/>
    </source>
</evidence>
<dbReference type="Pfam" id="PF11700">
    <property type="entry name" value="ATG22"/>
    <property type="match status" value="1"/>
</dbReference>
<dbReference type="PANTHER" id="PTHR23519:SF1">
    <property type="entry name" value="AUTOPHAGY-RELATED PROTEIN 22"/>
    <property type="match status" value="1"/>
</dbReference>
<dbReference type="InterPro" id="IPR050495">
    <property type="entry name" value="ATG22/LtaA_families"/>
</dbReference>
<organism evidence="8 9">
    <name type="scientific">Gemmatimonas groenlandica</name>
    <dbReference type="NCBI Taxonomy" id="2732249"/>
    <lineage>
        <taxon>Bacteria</taxon>
        <taxon>Pseudomonadati</taxon>
        <taxon>Gemmatimonadota</taxon>
        <taxon>Gemmatimonadia</taxon>
        <taxon>Gemmatimonadales</taxon>
        <taxon>Gemmatimonadaceae</taxon>
        <taxon>Gemmatimonas</taxon>
    </lineage>
</organism>
<dbReference type="EMBL" id="CP053085">
    <property type="protein sequence ID" value="QJR36852.1"/>
    <property type="molecule type" value="Genomic_DNA"/>
</dbReference>
<feature type="transmembrane region" description="Helical" evidence="6">
    <location>
        <begin position="263"/>
        <end position="281"/>
    </location>
</feature>
<evidence type="ECO:0000256" key="3">
    <source>
        <dbReference type="ARBA" id="ARBA00022692"/>
    </source>
</evidence>
<dbReference type="InterPro" id="IPR020846">
    <property type="entry name" value="MFS_dom"/>
</dbReference>
<dbReference type="CDD" id="cd17482">
    <property type="entry name" value="MFS_YxiO_like"/>
    <property type="match status" value="1"/>
</dbReference>
<dbReference type="KEGG" id="ggr:HKW67_15670"/>
<dbReference type="PANTHER" id="PTHR23519">
    <property type="entry name" value="AUTOPHAGY-RELATED PROTEIN 22"/>
    <property type="match status" value="1"/>
</dbReference>
<evidence type="ECO:0000256" key="6">
    <source>
        <dbReference type="SAM" id="Phobius"/>
    </source>
</evidence>
<feature type="transmembrane region" description="Helical" evidence="6">
    <location>
        <begin position="201"/>
        <end position="222"/>
    </location>
</feature>
<evidence type="ECO:0000313" key="8">
    <source>
        <dbReference type="EMBL" id="QJR36852.1"/>
    </source>
</evidence>
<feature type="transmembrane region" description="Helical" evidence="6">
    <location>
        <begin position="352"/>
        <end position="374"/>
    </location>
</feature>
<feature type="transmembrane region" description="Helical" evidence="6">
    <location>
        <begin position="386"/>
        <end position="412"/>
    </location>
</feature>
<dbReference type="GO" id="GO:0012505">
    <property type="term" value="C:endomembrane system"/>
    <property type="evidence" value="ECO:0007669"/>
    <property type="project" value="UniProtKB-SubCell"/>
</dbReference>
<feature type="transmembrane region" description="Helical" evidence="6">
    <location>
        <begin position="161"/>
        <end position="181"/>
    </location>
</feature>
<feature type="transmembrane region" description="Helical" evidence="6">
    <location>
        <begin position="418"/>
        <end position="436"/>
    </location>
</feature>
<protein>
    <submittedName>
        <fullName evidence="8">MFS transporter</fullName>
    </submittedName>
</protein>
<dbReference type="SUPFAM" id="SSF103473">
    <property type="entry name" value="MFS general substrate transporter"/>
    <property type="match status" value="1"/>
</dbReference>
<keyword evidence="4 6" id="KW-1133">Transmembrane helix</keyword>
<dbReference type="PROSITE" id="PS50850">
    <property type="entry name" value="MFS"/>
    <property type="match status" value="1"/>
</dbReference>
<accession>A0A6M4IVJ8</accession>
<evidence type="ECO:0000256" key="4">
    <source>
        <dbReference type="ARBA" id="ARBA00022989"/>
    </source>
</evidence>
<keyword evidence="3 6" id="KW-0812">Transmembrane</keyword>
<dbReference type="AlphaFoldDB" id="A0A6M4IVJ8"/>
<keyword evidence="9" id="KW-1185">Reference proteome</keyword>
<dbReference type="Proteomes" id="UP000500938">
    <property type="component" value="Chromosome"/>
</dbReference>
<evidence type="ECO:0000256" key="2">
    <source>
        <dbReference type="ARBA" id="ARBA00022448"/>
    </source>
</evidence>
<feature type="transmembrane region" description="Helical" evidence="6">
    <location>
        <begin position="327"/>
        <end position="346"/>
    </location>
</feature>
<reference evidence="8 9" key="1">
    <citation type="submission" date="2020-05" db="EMBL/GenBank/DDBJ databases">
        <title>Complete genome sequence of Gemmatimonas greenlandica TET16.</title>
        <authorList>
            <person name="Zeng Y."/>
        </authorList>
    </citation>
    <scope>NUCLEOTIDE SEQUENCE [LARGE SCALE GENOMIC DNA]</scope>
    <source>
        <strain evidence="8 9">TET16</strain>
    </source>
</reference>
<sequence>MADARTGSRKGWLNALGLHRSELRAWAMYDWAVSSMQTVITTAVFPIYFIQVAGADRTPEAATQSLGYANTVAAIVIALLAPILGAVADFKAAKKRFLFAFMLIGVVATAGMFFIDRGELLFASAMFVLSIAGATGSMTFYEALLPHIATEEEIDRVSTAAYAIGYIGGGLLLAINLAWISNPALLGLPTGDGVTPDQATLPARLAFVSVGVWWLLFSIPLFRTVPEPPRSVESDEGSTANPFAVAFSRLGETLREMRLYKQAFLAMLAFTIYNDGIQTIVKMATAFGAEIGIERPALIKAILLVQFVGIPFAFAFGTLAGKLGAKLSILFGLVVYTGICIYAYGIHTEREFYILAVLVGLVQGGTQALSRSLFASMVPKHKSGEFFGFYSVFEKFGGILGPLVFAIAIGQTGSSRGAILWVIAFFVIGGAILATVNVKEGERAARDADANLRGV</sequence>
<evidence type="ECO:0000256" key="1">
    <source>
        <dbReference type="ARBA" id="ARBA00004127"/>
    </source>
</evidence>
<evidence type="ECO:0000313" key="9">
    <source>
        <dbReference type="Proteomes" id="UP000500938"/>
    </source>
</evidence>
<dbReference type="InterPro" id="IPR024671">
    <property type="entry name" value="Atg22-like"/>
</dbReference>
<feature type="transmembrane region" description="Helical" evidence="6">
    <location>
        <begin position="301"/>
        <end position="320"/>
    </location>
</feature>
<dbReference type="InterPro" id="IPR036259">
    <property type="entry name" value="MFS_trans_sf"/>
</dbReference>
<comment type="subcellular location">
    <subcellularLocation>
        <location evidence="1">Endomembrane system</location>
        <topology evidence="1">Multi-pass membrane protein</topology>
    </subcellularLocation>
</comment>
<keyword evidence="5 6" id="KW-0472">Membrane</keyword>
<dbReference type="GO" id="GO:0022857">
    <property type="term" value="F:transmembrane transporter activity"/>
    <property type="evidence" value="ECO:0007669"/>
    <property type="project" value="InterPro"/>
</dbReference>
<proteinExistence type="predicted"/>
<name>A0A6M4IVJ8_9BACT</name>
<feature type="transmembrane region" description="Helical" evidence="6">
    <location>
        <begin position="28"/>
        <end position="48"/>
    </location>
</feature>
<dbReference type="RefSeq" id="WP_171226285.1">
    <property type="nucleotide sequence ID" value="NZ_CP053085.1"/>
</dbReference>
<feature type="transmembrane region" description="Helical" evidence="6">
    <location>
        <begin position="68"/>
        <end position="90"/>
    </location>
</feature>